<dbReference type="GeneID" id="73327000"/>
<gene>
    <name evidence="2" type="ORF">ColSpa_06198</name>
</gene>
<feature type="region of interest" description="Disordered" evidence="1">
    <location>
        <begin position="48"/>
        <end position="84"/>
    </location>
</feature>
<comment type="caution">
    <text evidence="2">The sequence shown here is derived from an EMBL/GenBank/DDBJ whole genome shotgun (WGS) entry which is preliminary data.</text>
</comment>
<dbReference type="EMBL" id="BQXU01000014">
    <property type="protein sequence ID" value="GKT46017.1"/>
    <property type="molecule type" value="Genomic_DNA"/>
</dbReference>
<dbReference type="RefSeq" id="XP_049128367.1">
    <property type="nucleotide sequence ID" value="XM_049272410.1"/>
</dbReference>
<proteinExistence type="predicted"/>
<reference evidence="2 3" key="1">
    <citation type="submission" date="2022-03" db="EMBL/GenBank/DDBJ databases">
        <title>Genome data of Colletotrichum spp.</title>
        <authorList>
            <person name="Utami Y.D."/>
            <person name="Hiruma K."/>
        </authorList>
    </citation>
    <scope>NUCLEOTIDE SEQUENCE [LARGE SCALE GENOMIC DNA]</scope>
    <source>
        <strain evidence="2 3">MAFF 239500</strain>
    </source>
</reference>
<sequence length="84" mass="9175">MFLRLEAVRSSGEVEFVDGRGRGVNSPRCLGAVQDDATLDAPLRRATDVVNKGRRRTGQDKHIHSSGPATGTQRARLTESFSHD</sequence>
<evidence type="ECO:0000256" key="1">
    <source>
        <dbReference type="SAM" id="MobiDB-lite"/>
    </source>
</evidence>
<evidence type="ECO:0000313" key="2">
    <source>
        <dbReference type="EMBL" id="GKT46017.1"/>
    </source>
</evidence>
<keyword evidence="3" id="KW-1185">Reference proteome</keyword>
<protein>
    <submittedName>
        <fullName evidence="2">Uncharacterized protein</fullName>
    </submittedName>
</protein>
<accession>A0AA37LKJ9</accession>
<organism evidence="2 3">
    <name type="scientific">Colletotrichum spaethianum</name>
    <dbReference type="NCBI Taxonomy" id="700344"/>
    <lineage>
        <taxon>Eukaryota</taxon>
        <taxon>Fungi</taxon>
        <taxon>Dikarya</taxon>
        <taxon>Ascomycota</taxon>
        <taxon>Pezizomycotina</taxon>
        <taxon>Sordariomycetes</taxon>
        <taxon>Hypocreomycetidae</taxon>
        <taxon>Glomerellales</taxon>
        <taxon>Glomerellaceae</taxon>
        <taxon>Colletotrichum</taxon>
        <taxon>Colletotrichum spaethianum species complex</taxon>
    </lineage>
</organism>
<dbReference type="Proteomes" id="UP001055115">
    <property type="component" value="Unassembled WGS sequence"/>
</dbReference>
<name>A0AA37LKJ9_9PEZI</name>
<dbReference type="AlphaFoldDB" id="A0AA37LKJ9"/>
<evidence type="ECO:0000313" key="3">
    <source>
        <dbReference type="Proteomes" id="UP001055115"/>
    </source>
</evidence>